<protein>
    <submittedName>
        <fullName evidence="1">Uncharacterized protein</fullName>
    </submittedName>
</protein>
<dbReference type="EMBL" id="REGN01010716">
    <property type="protein sequence ID" value="RMZ98528.1"/>
    <property type="molecule type" value="Genomic_DNA"/>
</dbReference>
<dbReference type="Proteomes" id="UP000276133">
    <property type="component" value="Unassembled WGS sequence"/>
</dbReference>
<name>A0A3M7PHM3_BRAPC</name>
<keyword evidence="2" id="KW-1185">Reference proteome</keyword>
<gene>
    <name evidence="1" type="ORF">BpHYR1_046338</name>
</gene>
<evidence type="ECO:0000313" key="1">
    <source>
        <dbReference type="EMBL" id="RMZ98528.1"/>
    </source>
</evidence>
<accession>A0A3M7PHM3</accession>
<sequence>MSKNNCVFKFQILPCLSIEFIFNNVISKFQKKNSNPMGHFRDLLKNNLNCTMIVKKIKYSTKLFVVIFGAKNLCSRQFEVYDQFLMLKMIKSNQNN</sequence>
<comment type="caution">
    <text evidence="1">The sequence shown here is derived from an EMBL/GenBank/DDBJ whole genome shotgun (WGS) entry which is preliminary data.</text>
</comment>
<dbReference type="AlphaFoldDB" id="A0A3M7PHM3"/>
<reference evidence="1 2" key="1">
    <citation type="journal article" date="2018" name="Sci. Rep.">
        <title>Genomic signatures of local adaptation to the degree of environmental predictability in rotifers.</title>
        <authorList>
            <person name="Franch-Gras L."/>
            <person name="Hahn C."/>
            <person name="Garcia-Roger E.M."/>
            <person name="Carmona M.J."/>
            <person name="Serra M."/>
            <person name="Gomez A."/>
        </authorList>
    </citation>
    <scope>NUCLEOTIDE SEQUENCE [LARGE SCALE GENOMIC DNA]</scope>
    <source>
        <strain evidence="1">HYR1</strain>
    </source>
</reference>
<proteinExistence type="predicted"/>
<organism evidence="1 2">
    <name type="scientific">Brachionus plicatilis</name>
    <name type="common">Marine rotifer</name>
    <name type="synonym">Brachionus muelleri</name>
    <dbReference type="NCBI Taxonomy" id="10195"/>
    <lineage>
        <taxon>Eukaryota</taxon>
        <taxon>Metazoa</taxon>
        <taxon>Spiralia</taxon>
        <taxon>Gnathifera</taxon>
        <taxon>Rotifera</taxon>
        <taxon>Eurotatoria</taxon>
        <taxon>Monogononta</taxon>
        <taxon>Pseudotrocha</taxon>
        <taxon>Ploima</taxon>
        <taxon>Brachionidae</taxon>
        <taxon>Brachionus</taxon>
    </lineage>
</organism>
<evidence type="ECO:0000313" key="2">
    <source>
        <dbReference type="Proteomes" id="UP000276133"/>
    </source>
</evidence>